<dbReference type="KEGG" id="shl:Shal_0401"/>
<keyword evidence="9" id="KW-1185">Reference proteome</keyword>
<dbReference type="EMBL" id="CP000931">
    <property type="protein sequence ID" value="ABZ74976.1"/>
    <property type="molecule type" value="Genomic_DNA"/>
</dbReference>
<evidence type="ECO:0000313" key="8">
    <source>
        <dbReference type="EMBL" id="ABZ74976.1"/>
    </source>
</evidence>
<dbReference type="InterPro" id="IPR053166">
    <property type="entry name" value="UPF0718_permease"/>
</dbReference>
<reference evidence="8" key="1">
    <citation type="submission" date="2008-01" db="EMBL/GenBank/DDBJ databases">
        <title>Complete sequence of Shewanella halifaxensis HAW-EB4.</title>
        <authorList>
            <consortium name="US DOE Joint Genome Institute"/>
            <person name="Copeland A."/>
            <person name="Lucas S."/>
            <person name="Lapidus A."/>
            <person name="Glavina del Rio T."/>
            <person name="Dalin E."/>
            <person name="Tice H."/>
            <person name="Bruce D."/>
            <person name="Goodwin L."/>
            <person name="Pitluck S."/>
            <person name="Sims D."/>
            <person name="Brettin T."/>
            <person name="Detter J.C."/>
            <person name="Han C."/>
            <person name="Kuske C.R."/>
            <person name="Schmutz J."/>
            <person name="Larimer F."/>
            <person name="Land M."/>
            <person name="Hauser L."/>
            <person name="Kyrpides N."/>
            <person name="Kim E."/>
            <person name="Zhao J.-S."/>
            <person name="Richardson P."/>
        </authorList>
    </citation>
    <scope>NUCLEOTIDE SEQUENCE [LARGE SCALE GENOMIC DNA]</scope>
    <source>
        <strain evidence="8">HAW-EB4</strain>
    </source>
</reference>
<feature type="transmembrane region" description="Helical" evidence="7">
    <location>
        <begin position="95"/>
        <end position="116"/>
    </location>
</feature>
<dbReference type="eggNOG" id="COG0701">
    <property type="taxonomic scope" value="Bacteria"/>
</dbReference>
<dbReference type="GO" id="GO:0005886">
    <property type="term" value="C:plasma membrane"/>
    <property type="evidence" value="ECO:0007669"/>
    <property type="project" value="UniProtKB-SubCell"/>
</dbReference>
<feature type="transmembrane region" description="Helical" evidence="7">
    <location>
        <begin position="23"/>
        <end position="41"/>
    </location>
</feature>
<evidence type="ECO:0000256" key="1">
    <source>
        <dbReference type="ARBA" id="ARBA00004651"/>
    </source>
</evidence>
<dbReference type="PANTHER" id="PTHR42775:SF1">
    <property type="entry name" value="PERMEASE RV2963-RELATED"/>
    <property type="match status" value="1"/>
</dbReference>
<evidence type="ECO:0000256" key="5">
    <source>
        <dbReference type="ARBA" id="ARBA00022989"/>
    </source>
</evidence>
<dbReference type="STRING" id="458817.Shal_0401"/>
<keyword evidence="3" id="KW-1003">Cell membrane</keyword>
<keyword evidence="4 7" id="KW-0812">Transmembrane</keyword>
<dbReference type="OrthoDB" id="9811980at2"/>
<evidence type="ECO:0000256" key="6">
    <source>
        <dbReference type="ARBA" id="ARBA00023136"/>
    </source>
</evidence>
<evidence type="ECO:0000256" key="2">
    <source>
        <dbReference type="ARBA" id="ARBA00006386"/>
    </source>
</evidence>
<feature type="transmembrane region" description="Helical" evidence="7">
    <location>
        <begin position="450"/>
        <end position="472"/>
    </location>
</feature>
<proteinExistence type="inferred from homology"/>
<dbReference type="InterPro" id="IPR005524">
    <property type="entry name" value="DUF318"/>
</dbReference>
<sequence length="484" mass="52696">MEHSLSDLVIHLFSTFGNMVWQIYWPLVFGLILSSWIRNIIPVSSVVKHLGKTSLTSLALTTVLGMVSSSCSYAAASLSHTLLEKKSTVANAMAFLVSSTNLILEMFIVLVALMGWTFLWGEILGGLILIVTVGFLFHRFYPKDVEQELRQHFNASQQATANTAMDMSKMKEGSRGADMDMSKMKEGSCGADMDMSKMKESSRGADMDMSKMKEGSCGADMDMSKMKEGSCGADMDMSKMKEGSCGADMDMSKMKEGSCGADMDMSNMKEGGSGANMSAPEPVAGFMAKVSKSAGFFHMDIAMIGKEILIGVVISSILIAIVPLDGWRSLFISNDVGLPIWLHSVIDVLIGIFVAMLAYVCSVGNLILAAALWHGGISFGGVIGFILSDVLTIPMIRVYTKYYGVRPTKWIVGLLFIAIFFTALCIDAIFNGFGWIIASGGERTINQAGLGWNFTSIMNLIFIPLSIWYYYLGKKANANMHMSM</sequence>
<dbReference type="Proteomes" id="UP000001317">
    <property type="component" value="Chromosome"/>
</dbReference>
<organism evidence="8 9">
    <name type="scientific">Shewanella halifaxensis (strain HAW-EB4)</name>
    <dbReference type="NCBI Taxonomy" id="458817"/>
    <lineage>
        <taxon>Bacteria</taxon>
        <taxon>Pseudomonadati</taxon>
        <taxon>Pseudomonadota</taxon>
        <taxon>Gammaproteobacteria</taxon>
        <taxon>Alteromonadales</taxon>
        <taxon>Shewanellaceae</taxon>
        <taxon>Shewanella</taxon>
    </lineage>
</organism>
<dbReference type="RefSeq" id="WP_012275531.1">
    <property type="nucleotide sequence ID" value="NC_010334.1"/>
</dbReference>
<evidence type="ECO:0000256" key="4">
    <source>
        <dbReference type="ARBA" id="ARBA00022692"/>
    </source>
</evidence>
<comment type="similarity">
    <text evidence="2">Belongs to the UPF0718 family.</text>
</comment>
<accession>B0TQI3</accession>
<feature type="transmembrane region" description="Helical" evidence="7">
    <location>
        <begin position="411"/>
        <end position="438"/>
    </location>
</feature>
<evidence type="ECO:0000313" key="9">
    <source>
        <dbReference type="Proteomes" id="UP000001317"/>
    </source>
</evidence>
<dbReference type="AlphaFoldDB" id="B0TQI3"/>
<name>B0TQI3_SHEHH</name>
<protein>
    <submittedName>
        <fullName evidence="8">Permease</fullName>
    </submittedName>
</protein>
<keyword evidence="6 7" id="KW-0472">Membrane</keyword>
<feature type="transmembrane region" description="Helical" evidence="7">
    <location>
        <begin position="379"/>
        <end position="399"/>
    </location>
</feature>
<feature type="transmembrane region" description="Helical" evidence="7">
    <location>
        <begin position="123"/>
        <end position="141"/>
    </location>
</feature>
<dbReference type="HOGENOM" id="CLU_039704_0_0_6"/>
<dbReference type="Pfam" id="PF03773">
    <property type="entry name" value="ArsP_1"/>
    <property type="match status" value="1"/>
</dbReference>
<feature type="transmembrane region" description="Helical" evidence="7">
    <location>
        <begin position="53"/>
        <end position="75"/>
    </location>
</feature>
<comment type="subcellular location">
    <subcellularLocation>
        <location evidence="1">Cell membrane</location>
        <topology evidence="1">Multi-pass membrane protein</topology>
    </subcellularLocation>
</comment>
<evidence type="ECO:0000256" key="3">
    <source>
        <dbReference type="ARBA" id="ARBA00022475"/>
    </source>
</evidence>
<feature type="transmembrane region" description="Helical" evidence="7">
    <location>
        <begin position="348"/>
        <end position="373"/>
    </location>
</feature>
<dbReference type="PANTHER" id="PTHR42775">
    <property type="entry name" value="PERMEASE RV2963-RELATED"/>
    <property type="match status" value="1"/>
</dbReference>
<gene>
    <name evidence="8" type="ordered locus">Shal_0401</name>
</gene>
<evidence type="ECO:0000256" key="7">
    <source>
        <dbReference type="SAM" id="Phobius"/>
    </source>
</evidence>
<feature type="transmembrane region" description="Helical" evidence="7">
    <location>
        <begin position="308"/>
        <end position="327"/>
    </location>
</feature>
<keyword evidence="5 7" id="KW-1133">Transmembrane helix</keyword>